<dbReference type="Gene3D" id="1.20.120.710">
    <property type="entry name" value="Haloacid dehalogenase hydrolase-like domain"/>
    <property type="match status" value="1"/>
</dbReference>
<organism evidence="4 5">
    <name type="scientific">Novosphingobium panipatense</name>
    <dbReference type="NCBI Taxonomy" id="428991"/>
    <lineage>
        <taxon>Bacteria</taxon>
        <taxon>Pseudomonadati</taxon>
        <taxon>Pseudomonadota</taxon>
        <taxon>Alphaproteobacteria</taxon>
        <taxon>Sphingomonadales</taxon>
        <taxon>Sphingomonadaceae</taxon>
        <taxon>Novosphingobium</taxon>
    </lineage>
</organism>
<gene>
    <name evidence="4" type="ORF">SAMN06296065_10664</name>
</gene>
<dbReference type="Proteomes" id="UP001157910">
    <property type="component" value="Unassembled WGS sequence"/>
</dbReference>
<dbReference type="PANTHER" id="PTHR46470:SF2">
    <property type="entry name" value="GLYCERALDEHYDE 3-PHOSPHATE PHOSPHATASE"/>
    <property type="match status" value="1"/>
</dbReference>
<dbReference type="SFLD" id="SFLDS00003">
    <property type="entry name" value="Haloacid_Dehalogenase"/>
    <property type="match status" value="1"/>
</dbReference>
<evidence type="ECO:0000313" key="5">
    <source>
        <dbReference type="Proteomes" id="UP001157910"/>
    </source>
</evidence>
<dbReference type="InterPro" id="IPR036412">
    <property type="entry name" value="HAD-like_sf"/>
</dbReference>
<proteinExistence type="predicted"/>
<dbReference type="Pfam" id="PF00702">
    <property type="entry name" value="Hydrolase"/>
    <property type="match status" value="1"/>
</dbReference>
<evidence type="ECO:0000256" key="3">
    <source>
        <dbReference type="ARBA" id="ARBA00022842"/>
    </source>
</evidence>
<dbReference type="InterPro" id="IPR051400">
    <property type="entry name" value="HAD-like_hydrolase"/>
</dbReference>
<dbReference type="SFLD" id="SFLDG01129">
    <property type="entry name" value="C1.5:_HAD__Beta-PGM__Phosphata"/>
    <property type="match status" value="1"/>
</dbReference>
<evidence type="ECO:0000256" key="2">
    <source>
        <dbReference type="ARBA" id="ARBA00022801"/>
    </source>
</evidence>
<dbReference type="PANTHER" id="PTHR46470">
    <property type="entry name" value="N-ACYLNEURAMINATE-9-PHOSPHATASE"/>
    <property type="match status" value="1"/>
</dbReference>
<accession>A0ABY1QKQ6</accession>
<keyword evidence="3" id="KW-0460">Magnesium</keyword>
<comment type="caution">
    <text evidence="4">The sequence shown here is derived from an EMBL/GenBank/DDBJ whole genome shotgun (WGS) entry which is preliminary data.</text>
</comment>
<sequence length="223" mass="25373">MIDLSGRVIVLDLDDTLYLERDYARSGFEAIGAWIEERHAIRGFGGACQDLFDKGIRRAIFDHALADLKQADRMPSVNELVEVYRSHKPQIRLAPDAAHLLRRLRGVPGALITDGPLICQRNKTEALRLGNYLKRIILTASLGPDCGKPHPLAFELVEEWSRRAPEDHVYIADNPTKDFVEPRRRGWLTVQIQRPERVHFELAPTPAHTAVYAIESLDEIRVR</sequence>
<keyword evidence="1" id="KW-0479">Metal-binding</keyword>
<keyword evidence="5" id="KW-1185">Reference proteome</keyword>
<protein>
    <submittedName>
        <fullName evidence="4">Hydrolase of the HAD superfamily</fullName>
    </submittedName>
</protein>
<evidence type="ECO:0000256" key="1">
    <source>
        <dbReference type="ARBA" id="ARBA00022723"/>
    </source>
</evidence>
<reference evidence="4 5" key="1">
    <citation type="submission" date="2017-05" db="EMBL/GenBank/DDBJ databases">
        <authorList>
            <person name="Varghese N."/>
            <person name="Submissions S."/>
        </authorList>
    </citation>
    <scope>NUCLEOTIDE SEQUENCE [LARGE SCALE GENOMIC DNA]</scope>
    <source>
        <strain evidence="4 5">SM16</strain>
    </source>
</reference>
<dbReference type="InterPro" id="IPR023214">
    <property type="entry name" value="HAD_sf"/>
</dbReference>
<keyword evidence="2 4" id="KW-0378">Hydrolase</keyword>
<evidence type="ECO:0000313" key="4">
    <source>
        <dbReference type="EMBL" id="SMP71827.1"/>
    </source>
</evidence>
<dbReference type="GO" id="GO:0016787">
    <property type="term" value="F:hydrolase activity"/>
    <property type="evidence" value="ECO:0007669"/>
    <property type="project" value="UniProtKB-KW"/>
</dbReference>
<dbReference type="SUPFAM" id="SSF56784">
    <property type="entry name" value="HAD-like"/>
    <property type="match status" value="1"/>
</dbReference>
<dbReference type="Gene3D" id="3.40.50.1000">
    <property type="entry name" value="HAD superfamily/HAD-like"/>
    <property type="match status" value="1"/>
</dbReference>
<dbReference type="RefSeq" id="WP_283406292.1">
    <property type="nucleotide sequence ID" value="NZ_FXUI01000006.1"/>
</dbReference>
<name>A0ABY1QKQ6_9SPHN</name>
<dbReference type="EMBL" id="FXUI01000006">
    <property type="protein sequence ID" value="SMP71827.1"/>
    <property type="molecule type" value="Genomic_DNA"/>
</dbReference>